<dbReference type="Proteomes" id="UP001247805">
    <property type="component" value="Unassembled WGS sequence"/>
</dbReference>
<proteinExistence type="predicted"/>
<accession>A0ABU3STC7</accession>
<dbReference type="EMBL" id="JAWDIO010000002">
    <property type="protein sequence ID" value="MDU0353263.1"/>
    <property type="molecule type" value="Genomic_DNA"/>
</dbReference>
<evidence type="ECO:0000313" key="2">
    <source>
        <dbReference type="Proteomes" id="UP001247805"/>
    </source>
</evidence>
<reference evidence="1 2" key="1">
    <citation type="submission" date="2023-10" db="EMBL/GenBank/DDBJ databases">
        <title>Glaciecola aquimarina strain GGW-M5 nov., isolated from a coastal seawater.</title>
        <authorList>
            <person name="Bayburt H."/>
            <person name="Kim J.M."/>
            <person name="Choi B.J."/>
            <person name="Jeon C.O."/>
        </authorList>
    </citation>
    <scope>NUCLEOTIDE SEQUENCE [LARGE SCALE GENOMIC DNA]</scope>
    <source>
        <strain evidence="1 2">KCTC 32108</strain>
    </source>
</reference>
<protein>
    <submittedName>
        <fullName evidence="1">Uncharacterized protein</fullName>
    </submittedName>
</protein>
<sequence length="157" mass="18077">MIALKHIKNLVKNSLYCSIATSQNNIPHCSPIGSVYIENIKQGYYFEMFSGAVAKCDDPQPLGCVLVVNTSLLFWLKSLIRGHFKTPPAVRLLVRFGEKRVATEIELTRFRKRVDIFKRLKGHKIMWSRPSHVREFEIQKILPITLGNMTKVDYSIE</sequence>
<keyword evidence="2" id="KW-1185">Reference proteome</keyword>
<name>A0ABU3STC7_9ALTE</name>
<dbReference type="RefSeq" id="WP_316024947.1">
    <property type="nucleotide sequence ID" value="NZ_JAWDIO010000002.1"/>
</dbReference>
<evidence type="ECO:0000313" key="1">
    <source>
        <dbReference type="EMBL" id="MDU0353263.1"/>
    </source>
</evidence>
<organism evidence="1 2">
    <name type="scientific">Paraglaciecola aquimarina</name>
    <dbReference type="NCBI Taxonomy" id="1235557"/>
    <lineage>
        <taxon>Bacteria</taxon>
        <taxon>Pseudomonadati</taxon>
        <taxon>Pseudomonadota</taxon>
        <taxon>Gammaproteobacteria</taxon>
        <taxon>Alteromonadales</taxon>
        <taxon>Alteromonadaceae</taxon>
        <taxon>Paraglaciecola</taxon>
    </lineage>
</organism>
<comment type="caution">
    <text evidence="1">The sequence shown here is derived from an EMBL/GenBank/DDBJ whole genome shotgun (WGS) entry which is preliminary data.</text>
</comment>
<gene>
    <name evidence="1" type="ORF">RS130_04360</name>
</gene>